<keyword evidence="2" id="KW-1185">Reference proteome</keyword>
<evidence type="ECO:0000313" key="3">
    <source>
        <dbReference type="WBParaSite" id="jg12575"/>
    </source>
</evidence>
<organism evidence="2 3">
    <name type="scientific">Ditylenchus dipsaci</name>
    <dbReference type="NCBI Taxonomy" id="166011"/>
    <lineage>
        <taxon>Eukaryota</taxon>
        <taxon>Metazoa</taxon>
        <taxon>Ecdysozoa</taxon>
        <taxon>Nematoda</taxon>
        <taxon>Chromadorea</taxon>
        <taxon>Rhabditida</taxon>
        <taxon>Tylenchina</taxon>
        <taxon>Tylenchomorpha</taxon>
        <taxon>Sphaerularioidea</taxon>
        <taxon>Anguinidae</taxon>
        <taxon>Anguininae</taxon>
        <taxon>Ditylenchus</taxon>
    </lineage>
</organism>
<dbReference type="Gene3D" id="3.40.33.10">
    <property type="entry name" value="CAP"/>
    <property type="match status" value="1"/>
</dbReference>
<dbReference type="SUPFAM" id="SSF55797">
    <property type="entry name" value="PR-1-like"/>
    <property type="match status" value="1"/>
</dbReference>
<dbReference type="Proteomes" id="UP000887574">
    <property type="component" value="Unplaced"/>
</dbReference>
<dbReference type="InterPro" id="IPR014044">
    <property type="entry name" value="CAP_dom"/>
</dbReference>
<dbReference type="SMART" id="SM00198">
    <property type="entry name" value="SCP"/>
    <property type="match status" value="1"/>
</dbReference>
<name>A0A915CVF5_9BILA</name>
<dbReference type="InterPro" id="IPR018244">
    <property type="entry name" value="Allrgn_V5/Tpx1_CS"/>
</dbReference>
<dbReference type="WBParaSite" id="jg12575">
    <property type="protein sequence ID" value="jg12575"/>
    <property type="gene ID" value="jg12575"/>
</dbReference>
<accession>A0A915CVF5</accession>
<dbReference type="PROSITE" id="PS01009">
    <property type="entry name" value="CRISP_1"/>
    <property type="match status" value="1"/>
</dbReference>
<dbReference type="GO" id="GO:0005576">
    <property type="term" value="C:extracellular region"/>
    <property type="evidence" value="ECO:0007669"/>
    <property type="project" value="InterPro"/>
</dbReference>
<sequence length="139" mass="15509">MSAKRWADSLASRRACLAHEPVRKFGENLFFFANSNYFTDPKTMAEAAVHSFYMEARGYTYYNSRVDTYRHGHFTQLVWKSSRRIGVGVAIGAFGPGSGGACLPKRAGGYFLYVVVKYDPPGNVQLPGQFESNVLPVVR</sequence>
<protein>
    <submittedName>
        <fullName evidence="3">SCP domain-containing protein</fullName>
    </submittedName>
</protein>
<feature type="domain" description="SCP" evidence="1">
    <location>
        <begin position="2"/>
        <end position="126"/>
    </location>
</feature>
<evidence type="ECO:0000259" key="1">
    <source>
        <dbReference type="SMART" id="SM00198"/>
    </source>
</evidence>
<dbReference type="PRINTS" id="PR00837">
    <property type="entry name" value="V5TPXLIKE"/>
</dbReference>
<dbReference type="InterPro" id="IPR001283">
    <property type="entry name" value="CRISP-related"/>
</dbReference>
<evidence type="ECO:0000313" key="2">
    <source>
        <dbReference type="Proteomes" id="UP000887574"/>
    </source>
</evidence>
<dbReference type="AlphaFoldDB" id="A0A915CVF5"/>
<dbReference type="Pfam" id="PF00188">
    <property type="entry name" value="CAP"/>
    <property type="match status" value="1"/>
</dbReference>
<reference evidence="3" key="1">
    <citation type="submission" date="2022-11" db="UniProtKB">
        <authorList>
            <consortium name="WormBaseParasite"/>
        </authorList>
    </citation>
    <scope>IDENTIFICATION</scope>
</reference>
<proteinExistence type="predicted"/>
<dbReference type="PANTHER" id="PTHR10334">
    <property type="entry name" value="CYSTEINE-RICH SECRETORY PROTEIN-RELATED"/>
    <property type="match status" value="1"/>
</dbReference>
<dbReference type="InterPro" id="IPR035940">
    <property type="entry name" value="CAP_sf"/>
</dbReference>